<protein>
    <submittedName>
        <fullName evidence="2">SH3 type 3 domain protein</fullName>
    </submittedName>
</protein>
<organism evidence="2 4">
    <name type="scientific">Turneriella parva (strain ATCC BAA-1111 / DSM 21527 / NCTC 11395 / H)</name>
    <name type="common">Leptospira parva</name>
    <dbReference type="NCBI Taxonomy" id="869212"/>
    <lineage>
        <taxon>Bacteria</taxon>
        <taxon>Pseudomonadati</taxon>
        <taxon>Spirochaetota</taxon>
        <taxon>Spirochaetia</taxon>
        <taxon>Leptospirales</taxon>
        <taxon>Leptospiraceae</taxon>
        <taxon>Turneriella</taxon>
    </lineage>
</organism>
<dbReference type="KEGG" id="tpx:Turpa_3425"/>
<proteinExistence type="predicted"/>
<evidence type="ECO:0000313" key="2">
    <source>
        <dbReference type="EMBL" id="AFM14062.1"/>
    </source>
</evidence>
<dbReference type="InterPro" id="IPR003646">
    <property type="entry name" value="SH3-like_bac-type"/>
</dbReference>
<feature type="domain" description="SH3b" evidence="1">
    <location>
        <begin position="43"/>
        <end position="103"/>
    </location>
</feature>
<dbReference type="EMBL" id="CP002959">
    <property type="protein sequence ID" value="AFM14094.1"/>
    <property type="molecule type" value="Genomic_DNA"/>
</dbReference>
<dbReference type="HOGENOM" id="CLU_874194_0_0_12"/>
<dbReference type="EMBL" id="CP002959">
    <property type="protein sequence ID" value="AFM14062.1"/>
    <property type="molecule type" value="Genomic_DNA"/>
</dbReference>
<sequence length="318" mass="36633">MQCFSLSRPVLLAAFLFVNICCQTEQRGNAKPKEIFRGVFALGGLNIREKPARDSAKLGWAAENEFVQILQYSDAITEVEGISGKWAKVSYNSIEGWVFEPFLAAQETAKVCIQTKSYESAQYKAPNWTLKIICGSNDEDLLLNAAWYYRKWWRDREGNYLEQPDRKRQREIIKNIRADLKIQDRRGNVALVKRTSTALDYATFTENSDIWILKDNSWQFYEGVYGWGKSFLSDLNNDELPDVITEYGCCGNTRVKVMVGEPTIVLKTVFDQHFSEIGEYKLIAKKCEAFRLRGRLTKPEVNAEFRFDCAKNIVFKSK</sequence>
<keyword evidence="4" id="KW-1185">Reference proteome</keyword>
<dbReference type="OrthoDB" id="337951at2"/>
<dbReference type="Proteomes" id="UP000006048">
    <property type="component" value="Chromosome"/>
</dbReference>
<name>I4B9V5_TURPD</name>
<dbReference type="Gene3D" id="2.30.30.40">
    <property type="entry name" value="SH3 Domains"/>
    <property type="match status" value="1"/>
</dbReference>
<evidence type="ECO:0000313" key="3">
    <source>
        <dbReference type="EMBL" id="AFM14094.1"/>
    </source>
</evidence>
<reference evidence="2 4" key="1">
    <citation type="submission" date="2012-06" db="EMBL/GenBank/DDBJ databases">
        <title>The complete chromosome of genome of Turneriella parva DSM 21527.</title>
        <authorList>
            <consortium name="US DOE Joint Genome Institute (JGI-PGF)"/>
            <person name="Lucas S."/>
            <person name="Han J."/>
            <person name="Lapidus A."/>
            <person name="Bruce D."/>
            <person name="Goodwin L."/>
            <person name="Pitluck S."/>
            <person name="Peters L."/>
            <person name="Kyrpides N."/>
            <person name="Mavromatis K."/>
            <person name="Ivanova N."/>
            <person name="Mikhailova N."/>
            <person name="Chertkov O."/>
            <person name="Detter J.C."/>
            <person name="Tapia R."/>
            <person name="Han C."/>
            <person name="Land M."/>
            <person name="Hauser L."/>
            <person name="Markowitz V."/>
            <person name="Cheng J.-F."/>
            <person name="Hugenholtz P."/>
            <person name="Woyke T."/>
            <person name="Wu D."/>
            <person name="Gronow S."/>
            <person name="Wellnitz S."/>
            <person name="Brambilla E."/>
            <person name="Klenk H.-P."/>
            <person name="Eisen J.A."/>
        </authorList>
    </citation>
    <scope>NUCLEOTIDE SEQUENCE [LARGE SCALE GENOMIC DNA]</scope>
    <source>
        <strain evidence="4">ATCC BAA-1111 / DSM 21527 / NCTC 11395 / H</strain>
        <strain evidence="2">DSM 21527</strain>
    </source>
</reference>
<dbReference type="Pfam" id="PF08239">
    <property type="entry name" value="SH3_3"/>
    <property type="match status" value="1"/>
</dbReference>
<evidence type="ECO:0000259" key="1">
    <source>
        <dbReference type="Pfam" id="PF08239"/>
    </source>
</evidence>
<dbReference type="KEGG" id="tpx:Turpa_3457"/>
<accession>I4B9V5</accession>
<dbReference type="RefSeq" id="WP_014804555.1">
    <property type="nucleotide sequence ID" value="NC_018020.1"/>
</dbReference>
<gene>
    <name evidence="2" type="ordered locus">Turpa_3425</name>
    <name evidence="3" type="ordered locus">Turpa_3457</name>
</gene>
<evidence type="ECO:0000313" key="4">
    <source>
        <dbReference type="Proteomes" id="UP000006048"/>
    </source>
</evidence>
<dbReference type="AlphaFoldDB" id="I4B9V5"/>